<dbReference type="InterPro" id="IPR008927">
    <property type="entry name" value="6-PGluconate_DH-like_C_sf"/>
</dbReference>
<dbReference type="PANTHER" id="PTHR21708:SF26">
    <property type="entry name" value="2-DEHYDROPANTOATE 2-REDUCTASE"/>
    <property type="match status" value="1"/>
</dbReference>
<dbReference type="UniPathway" id="UPA00028">
    <property type="reaction ID" value="UER00004"/>
</dbReference>
<dbReference type="InterPro" id="IPR051402">
    <property type="entry name" value="KPR-Related"/>
</dbReference>
<dbReference type="InterPro" id="IPR013752">
    <property type="entry name" value="KPA_reductase"/>
</dbReference>
<proteinExistence type="inferred from homology"/>
<evidence type="ECO:0000256" key="3">
    <source>
        <dbReference type="ARBA" id="ARBA00023002"/>
    </source>
</evidence>
<dbReference type="InterPro" id="IPR013332">
    <property type="entry name" value="KPR_N"/>
</dbReference>
<feature type="domain" description="Ketopantoate reductase N-terminal" evidence="5">
    <location>
        <begin position="4"/>
        <end position="149"/>
    </location>
</feature>
<comment type="function">
    <text evidence="4">Catalyzes the NADPH-dependent reduction of ketopantoate into pantoic acid.</text>
</comment>
<dbReference type="EMBL" id="ABWN01000017">
    <property type="protein sequence ID" value="EFF69676.1"/>
    <property type="molecule type" value="Genomic_DNA"/>
</dbReference>
<evidence type="ECO:0000313" key="7">
    <source>
        <dbReference type="EMBL" id="EFF69676.1"/>
    </source>
</evidence>
<dbReference type="SUPFAM" id="SSF51735">
    <property type="entry name" value="NAD(P)-binding Rossmann-fold domains"/>
    <property type="match status" value="1"/>
</dbReference>
<dbReference type="InterPro" id="IPR003710">
    <property type="entry name" value="ApbA"/>
</dbReference>
<dbReference type="InterPro" id="IPR013328">
    <property type="entry name" value="6PGD_dom2"/>
</dbReference>
<comment type="catalytic activity">
    <reaction evidence="4">
        <text>(R)-pantoate + NADP(+) = 2-dehydropantoate + NADPH + H(+)</text>
        <dbReference type="Rhea" id="RHEA:16233"/>
        <dbReference type="ChEBI" id="CHEBI:11561"/>
        <dbReference type="ChEBI" id="CHEBI:15378"/>
        <dbReference type="ChEBI" id="CHEBI:15980"/>
        <dbReference type="ChEBI" id="CHEBI:57783"/>
        <dbReference type="ChEBI" id="CHEBI:58349"/>
        <dbReference type="EC" id="1.1.1.169"/>
    </reaction>
</comment>
<dbReference type="Gene3D" id="3.40.50.720">
    <property type="entry name" value="NAD(P)-binding Rossmann-like Domain"/>
    <property type="match status" value="1"/>
</dbReference>
<organism evidence="7 8">
    <name type="scientific">Eshraghiella crossota DSM 2876</name>
    <dbReference type="NCBI Taxonomy" id="511680"/>
    <lineage>
        <taxon>Bacteria</taxon>
        <taxon>Bacillati</taxon>
        <taxon>Bacillota</taxon>
        <taxon>Clostridia</taxon>
        <taxon>Lachnospirales</taxon>
        <taxon>Lachnospiraceae</taxon>
        <taxon>Eshraghiella</taxon>
    </lineage>
</organism>
<protein>
    <recommendedName>
        <fullName evidence="4">2-dehydropantoate 2-reductase</fullName>
        <ecNumber evidence="4">1.1.1.169</ecNumber>
    </recommendedName>
    <alternativeName>
        <fullName evidence="4">Ketopantoate reductase</fullName>
    </alternativeName>
</protein>
<evidence type="ECO:0000256" key="1">
    <source>
        <dbReference type="ARBA" id="ARBA00007870"/>
    </source>
</evidence>
<keyword evidence="3 4" id="KW-0560">Oxidoreductase</keyword>
<gene>
    <name evidence="7" type="ORF">BUTYVIB_00189</name>
</gene>
<evidence type="ECO:0000256" key="2">
    <source>
        <dbReference type="ARBA" id="ARBA00022857"/>
    </source>
</evidence>
<dbReference type="Pfam" id="PF08546">
    <property type="entry name" value="ApbA_C"/>
    <property type="match status" value="1"/>
</dbReference>
<dbReference type="GeneID" id="98918555"/>
<evidence type="ECO:0000259" key="6">
    <source>
        <dbReference type="Pfam" id="PF08546"/>
    </source>
</evidence>
<dbReference type="GO" id="GO:0015940">
    <property type="term" value="P:pantothenate biosynthetic process"/>
    <property type="evidence" value="ECO:0007669"/>
    <property type="project" value="UniProtKB-UniPathway"/>
</dbReference>
<dbReference type="eggNOG" id="COG1893">
    <property type="taxonomic scope" value="Bacteria"/>
</dbReference>
<dbReference type="GO" id="GO:0008677">
    <property type="term" value="F:2-dehydropantoate 2-reductase activity"/>
    <property type="evidence" value="ECO:0007669"/>
    <property type="project" value="UniProtKB-EC"/>
</dbReference>
<dbReference type="HOGENOM" id="CLU_031468_6_0_9"/>
<keyword evidence="2 4" id="KW-0521">NADP</keyword>
<comment type="similarity">
    <text evidence="1 4">Belongs to the ketopantoate reductase family.</text>
</comment>
<keyword evidence="4" id="KW-0566">Pantothenate biosynthesis</keyword>
<dbReference type="STRING" id="45851.BHV86_06710"/>
<reference evidence="7 8" key="1">
    <citation type="submission" date="2010-02" db="EMBL/GenBank/DDBJ databases">
        <authorList>
            <person name="Weinstock G."/>
            <person name="Sodergren E."/>
            <person name="Clifton S."/>
            <person name="Fulton L."/>
            <person name="Fulton B."/>
            <person name="Courtney L."/>
            <person name="Fronick C."/>
            <person name="Harrison M."/>
            <person name="Strong C."/>
            <person name="Farmer C."/>
            <person name="Delahaunty K."/>
            <person name="Markovic C."/>
            <person name="Hall O."/>
            <person name="Minx P."/>
            <person name="Tomlinson C."/>
            <person name="Mitreva M."/>
            <person name="Nelson J."/>
            <person name="Hou S."/>
            <person name="Wollam A."/>
            <person name="Pepin K.H."/>
            <person name="Johnson M."/>
            <person name="Bhonagiri V."/>
            <person name="Zhang X."/>
            <person name="Suruliraj S."/>
            <person name="Warren W."/>
            <person name="Chinwalla A."/>
            <person name="Mardis E.R."/>
            <person name="Wilson R.K."/>
        </authorList>
    </citation>
    <scope>NUCLEOTIDE SEQUENCE [LARGE SCALE GENOMIC DNA]</scope>
    <source>
        <strain evidence="7 8">DSM 2876</strain>
    </source>
</reference>
<dbReference type="Proteomes" id="UP000006238">
    <property type="component" value="Unassembled WGS sequence"/>
</dbReference>
<feature type="domain" description="Ketopantoate reductase C-terminal" evidence="6">
    <location>
        <begin position="178"/>
        <end position="298"/>
    </location>
</feature>
<dbReference type="AlphaFoldDB" id="D4RW59"/>
<comment type="pathway">
    <text evidence="4">Cofactor biosynthesis; (R)-pantothenate biosynthesis; (R)-pantoate from 3-methyl-2-oxobutanoate: step 2/2.</text>
</comment>
<dbReference type="SUPFAM" id="SSF48179">
    <property type="entry name" value="6-phosphogluconate dehydrogenase C-terminal domain-like"/>
    <property type="match status" value="1"/>
</dbReference>
<dbReference type="GO" id="GO:0005737">
    <property type="term" value="C:cytoplasm"/>
    <property type="evidence" value="ECO:0007669"/>
    <property type="project" value="TreeGrafter"/>
</dbReference>
<dbReference type="NCBIfam" id="TIGR00745">
    <property type="entry name" value="apbA_panE"/>
    <property type="match status" value="1"/>
</dbReference>
<name>D4RW59_9FIRM</name>
<evidence type="ECO:0000313" key="8">
    <source>
        <dbReference type="Proteomes" id="UP000006238"/>
    </source>
</evidence>
<dbReference type="EC" id="1.1.1.169" evidence="4"/>
<sequence>MKYLVIGGGAIGGSIAAYLTKAEKEVTLIARGRQLEEISEYGLFVSKGRNEFNAKINTVSAEEYDDNPDVIFLCVKGYSLESTYPIIKSCAVKNTVIIPLLNGYGINKKISKEFPDLTVLAGCIYIAASVTEPGFIHLSSDIFKIVYGFLDGNLKDQRLLEVASDLAKSGITPVYSDNIKRDTFKKFTMVSPMAAVGTYCNVTALAFKHASQARDMYIKCVEELVNLAAGMEIDIPEDIVDINLEIIKNLENSYTSSMQKDVCAGRQSEADGLIHEVVRLGHEYGVDVPIYEMIAEKIK</sequence>
<dbReference type="Gene3D" id="1.10.1040.10">
    <property type="entry name" value="N-(1-d-carboxylethyl)-l-norvaline Dehydrogenase, domain 2"/>
    <property type="match status" value="1"/>
</dbReference>
<evidence type="ECO:0000259" key="5">
    <source>
        <dbReference type="Pfam" id="PF02558"/>
    </source>
</evidence>
<evidence type="ECO:0000256" key="4">
    <source>
        <dbReference type="RuleBase" id="RU362068"/>
    </source>
</evidence>
<dbReference type="PANTHER" id="PTHR21708">
    <property type="entry name" value="PROBABLE 2-DEHYDROPANTOATE 2-REDUCTASE"/>
    <property type="match status" value="1"/>
</dbReference>
<comment type="caution">
    <text evidence="7">The sequence shown here is derived from an EMBL/GenBank/DDBJ whole genome shotgun (WGS) entry which is preliminary data.</text>
</comment>
<dbReference type="InterPro" id="IPR036291">
    <property type="entry name" value="NAD(P)-bd_dom_sf"/>
</dbReference>
<keyword evidence="8" id="KW-1185">Reference proteome</keyword>
<dbReference type="Pfam" id="PF02558">
    <property type="entry name" value="ApbA"/>
    <property type="match status" value="1"/>
</dbReference>
<dbReference type="RefSeq" id="WP_005600833.1">
    <property type="nucleotide sequence ID" value="NZ_GG663519.1"/>
</dbReference>
<accession>D4RW59</accession>